<reference evidence="1" key="1">
    <citation type="journal article" date="2015" name="Nature">
        <title>Complex archaea that bridge the gap between prokaryotes and eukaryotes.</title>
        <authorList>
            <person name="Spang A."/>
            <person name="Saw J.H."/>
            <person name="Jorgensen S.L."/>
            <person name="Zaremba-Niedzwiedzka K."/>
            <person name="Martijn J."/>
            <person name="Lind A.E."/>
            <person name="van Eijk R."/>
            <person name="Schleper C."/>
            <person name="Guy L."/>
            <person name="Ettema T.J."/>
        </authorList>
    </citation>
    <scope>NUCLEOTIDE SEQUENCE</scope>
</reference>
<proteinExistence type="predicted"/>
<protein>
    <submittedName>
        <fullName evidence="1">Uncharacterized protein</fullName>
    </submittedName>
</protein>
<feature type="non-terminal residue" evidence="1">
    <location>
        <position position="83"/>
    </location>
</feature>
<gene>
    <name evidence="1" type="ORF">LCGC14_2868660</name>
</gene>
<comment type="caution">
    <text evidence="1">The sequence shown here is derived from an EMBL/GenBank/DDBJ whole genome shotgun (WGS) entry which is preliminary data.</text>
</comment>
<dbReference type="EMBL" id="LAZR01055632">
    <property type="protein sequence ID" value="KKK75940.1"/>
    <property type="molecule type" value="Genomic_DNA"/>
</dbReference>
<evidence type="ECO:0000313" key="1">
    <source>
        <dbReference type="EMBL" id="KKK75940.1"/>
    </source>
</evidence>
<name>A0A0F8YQC5_9ZZZZ</name>
<dbReference type="AlphaFoldDB" id="A0A0F8YQC5"/>
<sequence>MNETAVDEALIQAERLIEHGDREAIRRTITGLSALLLRGPNVDQGGAVGVDDDVLEAGLKIQMRKLRESSRLGLVIAEQISAS</sequence>
<accession>A0A0F8YQC5</accession>
<organism evidence="1">
    <name type="scientific">marine sediment metagenome</name>
    <dbReference type="NCBI Taxonomy" id="412755"/>
    <lineage>
        <taxon>unclassified sequences</taxon>
        <taxon>metagenomes</taxon>
        <taxon>ecological metagenomes</taxon>
    </lineage>
</organism>